<feature type="compositionally biased region" description="Polar residues" evidence="1">
    <location>
        <begin position="172"/>
        <end position="192"/>
    </location>
</feature>
<comment type="caution">
    <text evidence="4">The sequence shown here is derived from an EMBL/GenBank/DDBJ whole genome shotgun (WGS) entry which is preliminary data.</text>
</comment>
<feature type="compositionally biased region" description="Basic and acidic residues" evidence="1">
    <location>
        <begin position="198"/>
        <end position="211"/>
    </location>
</feature>
<keyword evidence="2" id="KW-1133">Transmembrane helix</keyword>
<dbReference type="Proteomes" id="UP001519343">
    <property type="component" value="Unassembled WGS sequence"/>
</dbReference>
<evidence type="ECO:0000259" key="3">
    <source>
        <dbReference type="Pfam" id="PF13490"/>
    </source>
</evidence>
<feature type="transmembrane region" description="Helical" evidence="2">
    <location>
        <begin position="91"/>
        <end position="112"/>
    </location>
</feature>
<dbReference type="Pfam" id="PF13490">
    <property type="entry name" value="zf-HC2"/>
    <property type="match status" value="1"/>
</dbReference>
<evidence type="ECO:0000256" key="1">
    <source>
        <dbReference type="SAM" id="MobiDB-lite"/>
    </source>
</evidence>
<dbReference type="InterPro" id="IPR027383">
    <property type="entry name" value="Znf_put"/>
</dbReference>
<feature type="region of interest" description="Disordered" evidence="1">
    <location>
        <begin position="116"/>
        <end position="217"/>
    </location>
</feature>
<feature type="domain" description="Putative zinc-finger" evidence="3">
    <location>
        <begin position="5"/>
        <end position="28"/>
    </location>
</feature>
<organism evidence="4 5">
    <name type="scientific">Ammoniphilus resinae</name>
    <dbReference type="NCBI Taxonomy" id="861532"/>
    <lineage>
        <taxon>Bacteria</taxon>
        <taxon>Bacillati</taxon>
        <taxon>Bacillota</taxon>
        <taxon>Bacilli</taxon>
        <taxon>Bacillales</taxon>
        <taxon>Paenibacillaceae</taxon>
        <taxon>Aneurinibacillus group</taxon>
        <taxon>Ammoniphilus</taxon>
    </lineage>
</organism>
<feature type="compositionally biased region" description="Polar residues" evidence="1">
    <location>
        <begin position="142"/>
        <end position="153"/>
    </location>
</feature>
<gene>
    <name evidence="4" type="ORF">J2Z37_000487</name>
</gene>
<feature type="compositionally biased region" description="Basic and acidic residues" evidence="1">
    <location>
        <begin position="273"/>
        <end position="286"/>
    </location>
</feature>
<feature type="region of interest" description="Disordered" evidence="1">
    <location>
        <begin position="273"/>
        <end position="298"/>
    </location>
</feature>
<reference evidence="4 5" key="1">
    <citation type="submission" date="2021-03" db="EMBL/GenBank/DDBJ databases">
        <title>Genomic Encyclopedia of Type Strains, Phase IV (KMG-IV): sequencing the most valuable type-strain genomes for metagenomic binning, comparative biology and taxonomic classification.</title>
        <authorList>
            <person name="Goeker M."/>
        </authorList>
    </citation>
    <scope>NUCLEOTIDE SEQUENCE [LARGE SCALE GENOMIC DNA]</scope>
    <source>
        <strain evidence="4 5">DSM 24738</strain>
    </source>
</reference>
<name>A0ABS4GJQ6_9BACL</name>
<sequence length="368" mass="40677">MQRNLDKDLSPNELALLEEHLKLCSECQKLNESLQNLSLELEKLPQVEPPVSIVDSILPYLAVQTDGTVAQGTVAQDKKVFPRIRRDWKRYGLMIGTAAAAMFLAISMQNMFSAPERSAEMEQKTANTADHADKVPAVGESRTLSADENTAESSRVEEHTEQSMVGTEPRESLSQPTMEKSSIPNQDAQPSILNPEPPKVHEEAESMDKAGSENAMSGTLKKRVVEEQPLENNGAKDQALALQPLPEEPAIMQNFAAPRLAVPEEGAVSNEKAFKSADTVESKPEVDMQAAKEGVSSPDQRYIAAVEGQMMVVKDQEGKEYFRGHPWGGGGTVTIQWLSPYEFIYVIHFPAYKEQWKVNLPSGQEQKM</sequence>
<keyword evidence="2" id="KW-0472">Membrane</keyword>
<protein>
    <recommendedName>
        <fullName evidence="3">Putative zinc-finger domain-containing protein</fullName>
    </recommendedName>
</protein>
<keyword evidence="2" id="KW-0812">Transmembrane</keyword>
<proteinExistence type="predicted"/>
<evidence type="ECO:0000313" key="4">
    <source>
        <dbReference type="EMBL" id="MBP1930500.1"/>
    </source>
</evidence>
<keyword evidence="5" id="KW-1185">Reference proteome</keyword>
<accession>A0ABS4GJQ6</accession>
<dbReference type="EMBL" id="JAGGKT010000001">
    <property type="protein sequence ID" value="MBP1930500.1"/>
    <property type="molecule type" value="Genomic_DNA"/>
</dbReference>
<evidence type="ECO:0000313" key="5">
    <source>
        <dbReference type="Proteomes" id="UP001519343"/>
    </source>
</evidence>
<evidence type="ECO:0000256" key="2">
    <source>
        <dbReference type="SAM" id="Phobius"/>
    </source>
</evidence>